<dbReference type="Proteomes" id="UP001303473">
    <property type="component" value="Unassembled WGS sequence"/>
</dbReference>
<evidence type="ECO:0000256" key="1">
    <source>
        <dbReference type="SAM" id="MobiDB-lite"/>
    </source>
</evidence>
<gene>
    <name evidence="2" type="ORF">QBC46DRAFT_376335</name>
</gene>
<dbReference type="EMBL" id="MU853763">
    <property type="protein sequence ID" value="KAK3943820.1"/>
    <property type="molecule type" value="Genomic_DNA"/>
</dbReference>
<keyword evidence="3" id="KW-1185">Reference proteome</keyword>
<protein>
    <submittedName>
        <fullName evidence="2">Uncharacterized protein</fullName>
    </submittedName>
</protein>
<dbReference type="AlphaFoldDB" id="A0AAN6S801"/>
<evidence type="ECO:0000313" key="3">
    <source>
        <dbReference type="Proteomes" id="UP001303473"/>
    </source>
</evidence>
<proteinExistence type="predicted"/>
<feature type="region of interest" description="Disordered" evidence="1">
    <location>
        <begin position="253"/>
        <end position="283"/>
    </location>
</feature>
<feature type="compositionally biased region" description="Polar residues" evidence="1">
    <location>
        <begin position="118"/>
        <end position="138"/>
    </location>
</feature>
<accession>A0AAN6S801</accession>
<feature type="compositionally biased region" description="Low complexity" evidence="1">
    <location>
        <begin position="89"/>
        <end position="106"/>
    </location>
</feature>
<name>A0AAN6S801_9PEZI</name>
<comment type="caution">
    <text evidence="2">The sequence shown here is derived from an EMBL/GenBank/DDBJ whole genome shotgun (WGS) entry which is preliminary data.</text>
</comment>
<reference evidence="3" key="1">
    <citation type="journal article" date="2023" name="Mol. Phylogenet. Evol.">
        <title>Genome-scale phylogeny and comparative genomics of the fungal order Sordariales.</title>
        <authorList>
            <person name="Hensen N."/>
            <person name="Bonometti L."/>
            <person name="Westerberg I."/>
            <person name="Brannstrom I.O."/>
            <person name="Guillou S."/>
            <person name="Cros-Aarteil S."/>
            <person name="Calhoun S."/>
            <person name="Haridas S."/>
            <person name="Kuo A."/>
            <person name="Mondo S."/>
            <person name="Pangilinan J."/>
            <person name="Riley R."/>
            <person name="LaButti K."/>
            <person name="Andreopoulos B."/>
            <person name="Lipzen A."/>
            <person name="Chen C."/>
            <person name="Yan M."/>
            <person name="Daum C."/>
            <person name="Ng V."/>
            <person name="Clum A."/>
            <person name="Steindorff A."/>
            <person name="Ohm R.A."/>
            <person name="Martin F."/>
            <person name="Silar P."/>
            <person name="Natvig D.O."/>
            <person name="Lalanne C."/>
            <person name="Gautier V."/>
            <person name="Ament-Velasquez S.L."/>
            <person name="Kruys A."/>
            <person name="Hutchinson M.I."/>
            <person name="Powell A.J."/>
            <person name="Barry K."/>
            <person name="Miller A.N."/>
            <person name="Grigoriev I.V."/>
            <person name="Debuchy R."/>
            <person name="Gladieux P."/>
            <person name="Hiltunen Thoren M."/>
            <person name="Johannesson H."/>
        </authorList>
    </citation>
    <scope>NUCLEOTIDE SEQUENCE [LARGE SCALE GENOMIC DNA]</scope>
    <source>
        <strain evidence="3">CBS 340.73</strain>
    </source>
</reference>
<sequence>MAILLHPHGHVLKSLRVRSTRPTQTTSGVCLSHGPHTSPTGLMLLRRLLRTRQSLSRQWQPRRGIVARLATFSSHARAGDQEQSPASDPSPTANSTSTGASSSSSSLYEELFAARPNNVDSTSPSTMTSQRTKPSTRARSIAGTMRPRASLSRNKIWDSIQLSEELEKEQETADRKPSPVPAPALAPAVPSSSRWGAQYLQKSLATETGIEQQQKLDNKIRRPFPLNTDVDEDETLRKWLPQDVGYTLRHSAITHQSQPRQSSTAPMSQSTTQSLSPSGPINISRSTSFADEPVVMILFSTSKSLLESDLYRLARQGQHVDGWAGGITKIVQSRNPVTQEPVGQYFIFFDSRAAALAYSEELRRLHGLSRKALPEGWQKSPETAIPSPMISELGAIPGGKGDVQAELKRYAIHPPSAGLSFQICSAQEIRDLVLEPQTRQLYTPQKELPKRTKEVEVPAPLQEFMDNQYALTEGDHNKVLVKLSGSKMTPRAIRGVIEEDGYERNLAWQISNNGGVLPVLSSGSKIRYSVMNDGKEEETDGFARFIVSFAEPVEARRFVRSWHKRLIQDPRTERDVTVDVTALW</sequence>
<organism evidence="2 3">
    <name type="scientific">Diplogelasinospora grovesii</name>
    <dbReference type="NCBI Taxonomy" id="303347"/>
    <lineage>
        <taxon>Eukaryota</taxon>
        <taxon>Fungi</taxon>
        <taxon>Dikarya</taxon>
        <taxon>Ascomycota</taxon>
        <taxon>Pezizomycotina</taxon>
        <taxon>Sordariomycetes</taxon>
        <taxon>Sordariomycetidae</taxon>
        <taxon>Sordariales</taxon>
        <taxon>Diplogelasinosporaceae</taxon>
        <taxon>Diplogelasinospora</taxon>
    </lineage>
</organism>
<feature type="region of interest" description="Disordered" evidence="1">
    <location>
        <begin position="76"/>
        <end position="193"/>
    </location>
</feature>
<evidence type="ECO:0000313" key="2">
    <source>
        <dbReference type="EMBL" id="KAK3943820.1"/>
    </source>
</evidence>